<evidence type="ECO:0000256" key="4">
    <source>
        <dbReference type="ARBA" id="ARBA00022679"/>
    </source>
</evidence>
<dbReference type="Pfam" id="PF06925">
    <property type="entry name" value="MGDG_synth"/>
    <property type="match status" value="1"/>
</dbReference>
<dbReference type="PANTHER" id="PTHR43025">
    <property type="entry name" value="MONOGALACTOSYLDIACYLGLYCEROL SYNTHASE"/>
    <property type="match status" value="1"/>
</dbReference>
<sequence length="545" mass="58451">MRVAALCLSAMLAVTIPTRSSTALATAKSSGVFGVSNVNVPHGGSTSASTSTLAKASASASTLSTTLASTSTSTTRTSAAATMDASIETPSTGDKRPMHILFLSADTGGGHRASAEALAKQFLIQFPGSTYELADIWTDHGVLPYRTIVNTYKRMSARPLEWKIFYHLSNTIVNEVFANVHSRATCGGRVKKRLESHNPDVIVSVHPTMNHCPLRSTQKTSKELGKHIPFFTVVTDLGSAHCMWFERKVDKLYVASDRLYKLARRRGGTAPEDIVRTGLPIRHGFAVQAQKLGNDRTSARGKDYQQQIRKELGIANPERQVVLVMGGGEGVGSLSDIVNHLYAELSGKGVDATVCVVCGRNEKLRNELLTRDFDAEAAAIAAGARKRTGGVRGLLRKVRRKHRIEARNAAAAAEATAPTRGSVAILPLGFLTNIPEYMVAADVLVSKAGPGTIAEAAAVGLPVLMTSFLPGQEAGNVDVVLEQNFGEYQKRPSKIGERVTAWLQDTTLLQTMSQAAMVAGNPYAADEIVEDIGRQTVAWMNLNEK</sequence>
<feature type="domain" description="Diacylglycerol glucosyltransferase N-terminal" evidence="8">
    <location>
        <begin position="111"/>
        <end position="281"/>
    </location>
</feature>
<dbReference type="GO" id="GO:0009247">
    <property type="term" value="P:glycolipid biosynthetic process"/>
    <property type="evidence" value="ECO:0007669"/>
    <property type="project" value="InterPro"/>
</dbReference>
<evidence type="ECO:0000256" key="3">
    <source>
        <dbReference type="ARBA" id="ARBA00022676"/>
    </source>
</evidence>
<proteinExistence type="inferred from homology"/>
<reference evidence="9" key="1">
    <citation type="submission" date="2021-01" db="EMBL/GenBank/DDBJ databases">
        <authorList>
            <person name="Corre E."/>
            <person name="Pelletier E."/>
            <person name="Niang G."/>
            <person name="Scheremetjew M."/>
            <person name="Finn R."/>
            <person name="Kale V."/>
            <person name="Holt S."/>
            <person name="Cochrane G."/>
            <person name="Meng A."/>
            <person name="Brown T."/>
            <person name="Cohen L."/>
        </authorList>
    </citation>
    <scope>NUCLEOTIDE SEQUENCE</scope>
    <source>
        <strain evidence="9">10249 10 AB</strain>
    </source>
</reference>
<evidence type="ECO:0000256" key="5">
    <source>
        <dbReference type="ARBA" id="ARBA00046299"/>
    </source>
</evidence>
<gene>
    <name evidence="9" type="ORF">PAUS00366_LOCUS16109</name>
</gene>
<dbReference type="GO" id="GO:0031969">
    <property type="term" value="C:chloroplast membrane"/>
    <property type="evidence" value="ECO:0007669"/>
    <property type="project" value="UniProtKB-SubCell"/>
</dbReference>
<protein>
    <recommendedName>
        <fullName evidence="2">monogalactosyldiacylglycerol synthase</fullName>
        <ecNumber evidence="2">2.4.1.46</ecNumber>
    </recommendedName>
</protein>
<dbReference type="GO" id="GO:0046509">
    <property type="term" value="F:1,2-diacylglycerol 3-beta-galactosyltransferase activity"/>
    <property type="evidence" value="ECO:0007669"/>
    <property type="project" value="UniProtKB-EC"/>
</dbReference>
<dbReference type="InterPro" id="IPR007235">
    <property type="entry name" value="Glyco_trans_28_C"/>
</dbReference>
<feature type="signal peptide" evidence="6">
    <location>
        <begin position="1"/>
        <end position="20"/>
    </location>
</feature>
<keyword evidence="6" id="KW-0732">Signal</keyword>
<feature type="domain" description="Glycosyl transferase family 28 C-terminal" evidence="7">
    <location>
        <begin position="427"/>
        <end position="470"/>
    </location>
</feature>
<evidence type="ECO:0000256" key="6">
    <source>
        <dbReference type="SAM" id="SignalP"/>
    </source>
</evidence>
<comment type="subcellular location">
    <subcellularLocation>
        <location evidence="5">Plastid</location>
        <location evidence="5">Chloroplast membrane</location>
    </subcellularLocation>
</comment>
<dbReference type="Gene3D" id="3.40.50.2000">
    <property type="entry name" value="Glycogen Phosphorylase B"/>
    <property type="match status" value="1"/>
</dbReference>
<evidence type="ECO:0000259" key="7">
    <source>
        <dbReference type="Pfam" id="PF04101"/>
    </source>
</evidence>
<evidence type="ECO:0000259" key="8">
    <source>
        <dbReference type="Pfam" id="PF06925"/>
    </source>
</evidence>
<evidence type="ECO:0000256" key="2">
    <source>
        <dbReference type="ARBA" id="ARBA00012615"/>
    </source>
</evidence>
<keyword evidence="4" id="KW-0808">Transferase</keyword>
<organism evidence="9">
    <name type="scientific">Pseudo-nitzschia australis</name>
    <dbReference type="NCBI Taxonomy" id="44445"/>
    <lineage>
        <taxon>Eukaryota</taxon>
        <taxon>Sar</taxon>
        <taxon>Stramenopiles</taxon>
        <taxon>Ochrophyta</taxon>
        <taxon>Bacillariophyta</taxon>
        <taxon>Bacillariophyceae</taxon>
        <taxon>Bacillariophycidae</taxon>
        <taxon>Bacillariales</taxon>
        <taxon>Bacillariaceae</taxon>
        <taxon>Pseudo-nitzschia</taxon>
    </lineage>
</organism>
<dbReference type="Pfam" id="PF04101">
    <property type="entry name" value="Glyco_tran_28_C"/>
    <property type="match status" value="1"/>
</dbReference>
<evidence type="ECO:0000313" key="9">
    <source>
        <dbReference type="EMBL" id="CAE0723353.1"/>
    </source>
</evidence>
<accession>A0A7S4AQ71</accession>
<keyword evidence="3" id="KW-0328">Glycosyltransferase</keyword>
<dbReference type="InterPro" id="IPR050519">
    <property type="entry name" value="Glycosyltransf_28_UgtP"/>
</dbReference>
<dbReference type="EC" id="2.4.1.46" evidence="2"/>
<feature type="chain" id="PRO_5031421245" description="monogalactosyldiacylglycerol synthase" evidence="6">
    <location>
        <begin position="21"/>
        <end position="545"/>
    </location>
</feature>
<dbReference type="EMBL" id="HBIX01023239">
    <property type="protein sequence ID" value="CAE0723353.1"/>
    <property type="molecule type" value="Transcribed_RNA"/>
</dbReference>
<name>A0A7S4AQ71_9STRA</name>
<comment type="similarity">
    <text evidence="1">Belongs to the glycosyltransferase 28 family.</text>
</comment>
<dbReference type="InterPro" id="IPR009695">
    <property type="entry name" value="Diacylglyc_glucosyltr_N"/>
</dbReference>
<dbReference type="AlphaFoldDB" id="A0A7S4AQ71"/>
<evidence type="ECO:0000256" key="1">
    <source>
        <dbReference type="ARBA" id="ARBA00006962"/>
    </source>
</evidence>
<dbReference type="PANTHER" id="PTHR43025:SF3">
    <property type="entry name" value="MONOGALACTOSYLDIACYLGLYCEROL SYNTHASE 1, CHLOROPLASTIC"/>
    <property type="match status" value="1"/>
</dbReference>
<dbReference type="SUPFAM" id="SSF53756">
    <property type="entry name" value="UDP-Glycosyltransferase/glycogen phosphorylase"/>
    <property type="match status" value="2"/>
</dbReference>